<evidence type="ECO:0000256" key="5">
    <source>
        <dbReference type="SAM" id="Phobius"/>
    </source>
</evidence>
<feature type="transmembrane region" description="Helical" evidence="5">
    <location>
        <begin position="240"/>
        <end position="258"/>
    </location>
</feature>
<feature type="transmembrane region" description="Helical" evidence="5">
    <location>
        <begin position="394"/>
        <end position="418"/>
    </location>
</feature>
<sequence>MNLLLTVLGWFFVAYSVAINLSFVVLTVLAMLDFVRYRRRSQFAAYDESFAEPLARGVSVLMPAYNEELTIVASVEAMSSLRYPDFEVVVIDDGSKDATVTTMVEAFDMVELPLAQAPMVPTKGEVQRCFVSTRGAMNLLLVCKTNGGKADALNVGINVARKELVCMVDADSLLDPDALLHVSRPFADDPERVIASGGVVRVANGSTIARGRVLDVQMPRKWLPRVQVVEYLRAFLIGRAGWSAAGGLLIISGAFGMFRRDILFEVGGVATDCIGEDAELVVRLYRWMGDNDVDGRIVFVSEPVAWTEAPETLKVLRSQRRRWHRGLAEIFSRHRGMVLRPRYGFIGMITMPWFLLFELAAPFIEVFGLLYFAVAMVLLGLGGMGIVPSDWVDLPVVVLLLSTSVAFAILVSLVALLAEEMSYRRYRGVPGLLVAAWSAVEENFGYRQLTAWWRMWGAIDAWRGSRHQWGEMTRKGFGTDATTKAKAGAKPGATSGAEPGP</sequence>
<dbReference type="CDD" id="cd06423">
    <property type="entry name" value="CESA_like"/>
    <property type="match status" value="1"/>
</dbReference>
<protein>
    <submittedName>
        <fullName evidence="6">Cellulose synthase/poly-beta-1,6-N-acetylglucosamine synthase-like glycosyltransferase</fullName>
    </submittedName>
</protein>
<name>A0A3N2CQP0_9ACTN</name>
<keyword evidence="5" id="KW-0472">Membrane</keyword>
<feature type="transmembrane region" description="Helical" evidence="5">
    <location>
        <begin position="343"/>
        <end position="361"/>
    </location>
</feature>
<feature type="transmembrane region" description="Helical" evidence="5">
    <location>
        <begin position="12"/>
        <end position="32"/>
    </location>
</feature>
<accession>A0A3N2CQP0</accession>
<comment type="similarity">
    <text evidence="1">Belongs to the glycosyltransferase 2 family.</text>
</comment>
<keyword evidence="5" id="KW-0812">Transmembrane</keyword>
<organism evidence="6 7">
    <name type="scientific">Nocardioides aurantiacus</name>
    <dbReference type="NCBI Taxonomy" id="86796"/>
    <lineage>
        <taxon>Bacteria</taxon>
        <taxon>Bacillati</taxon>
        <taxon>Actinomycetota</taxon>
        <taxon>Actinomycetes</taxon>
        <taxon>Propionibacteriales</taxon>
        <taxon>Nocardioidaceae</taxon>
        <taxon>Nocardioides</taxon>
    </lineage>
</organism>
<dbReference type="RefSeq" id="WP_211332395.1">
    <property type="nucleotide sequence ID" value="NZ_RKHO01000001.1"/>
</dbReference>
<dbReference type="SUPFAM" id="SSF53448">
    <property type="entry name" value="Nucleotide-diphospho-sugar transferases"/>
    <property type="match status" value="1"/>
</dbReference>
<evidence type="ECO:0000313" key="7">
    <source>
        <dbReference type="Proteomes" id="UP000281738"/>
    </source>
</evidence>
<proteinExistence type="inferred from homology"/>
<evidence type="ECO:0000256" key="4">
    <source>
        <dbReference type="SAM" id="MobiDB-lite"/>
    </source>
</evidence>
<keyword evidence="5" id="KW-1133">Transmembrane helix</keyword>
<feature type="region of interest" description="Disordered" evidence="4">
    <location>
        <begin position="480"/>
        <end position="501"/>
    </location>
</feature>
<dbReference type="Gene3D" id="3.90.550.10">
    <property type="entry name" value="Spore Coat Polysaccharide Biosynthesis Protein SpsA, Chain A"/>
    <property type="match status" value="1"/>
</dbReference>
<dbReference type="PANTHER" id="PTHR43630:SF1">
    <property type="entry name" value="POLY-BETA-1,6-N-ACETYL-D-GLUCOSAMINE SYNTHASE"/>
    <property type="match status" value="1"/>
</dbReference>
<evidence type="ECO:0000256" key="2">
    <source>
        <dbReference type="ARBA" id="ARBA00022676"/>
    </source>
</evidence>
<evidence type="ECO:0000256" key="1">
    <source>
        <dbReference type="ARBA" id="ARBA00006739"/>
    </source>
</evidence>
<dbReference type="PANTHER" id="PTHR43630">
    <property type="entry name" value="POLY-BETA-1,6-N-ACETYL-D-GLUCOSAMINE SYNTHASE"/>
    <property type="match status" value="1"/>
</dbReference>
<gene>
    <name evidence="6" type="ORF">EDD33_0676</name>
</gene>
<dbReference type="Proteomes" id="UP000281738">
    <property type="component" value="Unassembled WGS sequence"/>
</dbReference>
<comment type="caution">
    <text evidence="6">The sequence shown here is derived from an EMBL/GenBank/DDBJ whole genome shotgun (WGS) entry which is preliminary data.</text>
</comment>
<keyword evidence="7" id="KW-1185">Reference proteome</keyword>
<keyword evidence="3 6" id="KW-0808">Transferase</keyword>
<evidence type="ECO:0000313" key="6">
    <source>
        <dbReference type="EMBL" id="ROR89845.1"/>
    </source>
</evidence>
<keyword evidence="2" id="KW-0328">Glycosyltransferase</keyword>
<reference evidence="6 7" key="1">
    <citation type="submission" date="2018-11" db="EMBL/GenBank/DDBJ databases">
        <title>Sequencing the genomes of 1000 actinobacteria strains.</title>
        <authorList>
            <person name="Klenk H.-P."/>
        </authorList>
    </citation>
    <scope>NUCLEOTIDE SEQUENCE [LARGE SCALE GENOMIC DNA]</scope>
    <source>
        <strain evidence="6 7">DSM 12652</strain>
    </source>
</reference>
<feature type="transmembrane region" description="Helical" evidence="5">
    <location>
        <begin position="368"/>
        <end position="388"/>
    </location>
</feature>
<dbReference type="Pfam" id="PF13641">
    <property type="entry name" value="Glyco_tranf_2_3"/>
    <property type="match status" value="1"/>
</dbReference>
<dbReference type="GO" id="GO:0016757">
    <property type="term" value="F:glycosyltransferase activity"/>
    <property type="evidence" value="ECO:0007669"/>
    <property type="project" value="UniProtKB-KW"/>
</dbReference>
<dbReference type="AlphaFoldDB" id="A0A3N2CQP0"/>
<dbReference type="InterPro" id="IPR029044">
    <property type="entry name" value="Nucleotide-diphossugar_trans"/>
</dbReference>
<dbReference type="EMBL" id="RKHO01000001">
    <property type="protein sequence ID" value="ROR89845.1"/>
    <property type="molecule type" value="Genomic_DNA"/>
</dbReference>
<evidence type="ECO:0000256" key="3">
    <source>
        <dbReference type="ARBA" id="ARBA00022679"/>
    </source>
</evidence>